<evidence type="ECO:0000256" key="6">
    <source>
        <dbReference type="SAM" id="Phobius"/>
    </source>
</evidence>
<feature type="domain" description="Major facilitator superfamily (MFS) profile" evidence="7">
    <location>
        <begin position="24"/>
        <end position="165"/>
    </location>
</feature>
<comment type="subcellular location">
    <subcellularLocation>
        <location evidence="1">Endomembrane system</location>
        <topology evidence="1">Multi-pass membrane protein</topology>
    </subcellularLocation>
</comment>
<dbReference type="SUPFAM" id="SSF103473">
    <property type="entry name" value="MFS general substrate transporter"/>
    <property type="match status" value="1"/>
</dbReference>
<dbReference type="GO" id="GO:0046323">
    <property type="term" value="P:D-glucose import"/>
    <property type="evidence" value="ECO:0007669"/>
    <property type="project" value="TreeGrafter"/>
</dbReference>
<evidence type="ECO:0000313" key="9">
    <source>
        <dbReference type="Proteomes" id="UP000585614"/>
    </source>
</evidence>
<proteinExistence type="predicted"/>
<dbReference type="EMBL" id="JACAGC010000025">
    <property type="protein sequence ID" value="KAF6278507.1"/>
    <property type="molecule type" value="Genomic_DNA"/>
</dbReference>
<organism evidence="8 9">
    <name type="scientific">Rhinolophus ferrumequinum</name>
    <name type="common">Greater horseshoe bat</name>
    <dbReference type="NCBI Taxonomy" id="59479"/>
    <lineage>
        <taxon>Eukaryota</taxon>
        <taxon>Metazoa</taxon>
        <taxon>Chordata</taxon>
        <taxon>Craniata</taxon>
        <taxon>Vertebrata</taxon>
        <taxon>Euteleostomi</taxon>
        <taxon>Mammalia</taxon>
        <taxon>Eutheria</taxon>
        <taxon>Laurasiatheria</taxon>
        <taxon>Chiroptera</taxon>
        <taxon>Yinpterochiroptera</taxon>
        <taxon>Rhinolophoidea</taxon>
        <taxon>Rhinolophidae</taxon>
        <taxon>Rhinolophinae</taxon>
        <taxon>Rhinolophus</taxon>
    </lineage>
</organism>
<name>A0A7J7RR46_RHIFE</name>
<keyword evidence="4 6" id="KW-1133">Transmembrane helix</keyword>
<feature type="transmembrane region" description="Helical" evidence="6">
    <location>
        <begin position="71"/>
        <end position="93"/>
    </location>
</feature>
<keyword evidence="2" id="KW-0813">Transport</keyword>
<dbReference type="GO" id="GO:0005886">
    <property type="term" value="C:plasma membrane"/>
    <property type="evidence" value="ECO:0007669"/>
    <property type="project" value="TreeGrafter"/>
</dbReference>
<dbReference type="AlphaFoldDB" id="A0A7J7RR46"/>
<keyword evidence="3 6" id="KW-0812">Transmembrane</keyword>
<evidence type="ECO:0000256" key="5">
    <source>
        <dbReference type="ARBA" id="ARBA00023136"/>
    </source>
</evidence>
<feature type="transmembrane region" description="Helical" evidence="6">
    <location>
        <begin position="19"/>
        <end position="37"/>
    </location>
</feature>
<gene>
    <name evidence="8" type="ORF">mRhiFer1_015506</name>
</gene>
<evidence type="ECO:0000256" key="4">
    <source>
        <dbReference type="ARBA" id="ARBA00022989"/>
    </source>
</evidence>
<dbReference type="Gene3D" id="1.20.1250.20">
    <property type="entry name" value="MFS general substrate transporter like domains"/>
    <property type="match status" value="1"/>
</dbReference>
<sequence>MEDEQEPPLQPRTQIQGRVLFLTVCAAGIGGTFQFGYNLSIINAPTLHIQEFTNETWWARTGWPLPDHLVLLVWSLIVSLYPLGGLFGALLAGPFAIKLGRKKSLLVNNIFVVAAAILFGFSRRAGSFEMIVLGRLLVGVSAGRGQDVSLIHLFPSVPSFVLFIH</sequence>
<dbReference type="InterPro" id="IPR036259">
    <property type="entry name" value="MFS_trans_sf"/>
</dbReference>
<dbReference type="InterPro" id="IPR045263">
    <property type="entry name" value="GLUT"/>
</dbReference>
<dbReference type="GO" id="GO:0070837">
    <property type="term" value="P:dehydroascorbic acid transport"/>
    <property type="evidence" value="ECO:0007669"/>
    <property type="project" value="TreeGrafter"/>
</dbReference>
<evidence type="ECO:0000256" key="1">
    <source>
        <dbReference type="ARBA" id="ARBA00004127"/>
    </source>
</evidence>
<dbReference type="GO" id="GO:0012505">
    <property type="term" value="C:endomembrane system"/>
    <property type="evidence" value="ECO:0007669"/>
    <property type="project" value="UniProtKB-SubCell"/>
</dbReference>
<dbReference type="PANTHER" id="PTHR23503">
    <property type="entry name" value="SOLUTE CARRIER FAMILY 2"/>
    <property type="match status" value="1"/>
</dbReference>
<keyword evidence="5 6" id="KW-0472">Membrane</keyword>
<dbReference type="Proteomes" id="UP000585614">
    <property type="component" value="Unassembled WGS sequence"/>
</dbReference>
<evidence type="ECO:0000259" key="7">
    <source>
        <dbReference type="PROSITE" id="PS50850"/>
    </source>
</evidence>
<evidence type="ECO:0000313" key="8">
    <source>
        <dbReference type="EMBL" id="KAF6278507.1"/>
    </source>
</evidence>
<accession>A0A7J7RR46</accession>
<protein>
    <recommendedName>
        <fullName evidence="7">Major facilitator superfamily (MFS) profile domain-containing protein</fullName>
    </recommendedName>
</protein>
<reference evidence="8 9" key="1">
    <citation type="journal article" date="2020" name="Nature">
        <title>Six reference-quality genomes reveal evolution of bat adaptations.</title>
        <authorList>
            <person name="Jebb D."/>
            <person name="Huang Z."/>
            <person name="Pippel M."/>
            <person name="Hughes G.M."/>
            <person name="Lavrichenko K."/>
            <person name="Devanna P."/>
            <person name="Winkler S."/>
            <person name="Jermiin L.S."/>
            <person name="Skirmuntt E.C."/>
            <person name="Katzourakis A."/>
            <person name="Burkitt-Gray L."/>
            <person name="Ray D.A."/>
            <person name="Sullivan K.A.M."/>
            <person name="Roscito J.G."/>
            <person name="Kirilenko B.M."/>
            <person name="Davalos L.M."/>
            <person name="Corthals A.P."/>
            <person name="Power M.L."/>
            <person name="Jones G."/>
            <person name="Ransome R.D."/>
            <person name="Dechmann D.K.N."/>
            <person name="Locatelli A.G."/>
            <person name="Puechmaille S.J."/>
            <person name="Fedrigo O."/>
            <person name="Jarvis E.D."/>
            <person name="Hiller M."/>
            <person name="Vernes S.C."/>
            <person name="Myers E.W."/>
            <person name="Teeling E.C."/>
        </authorList>
    </citation>
    <scope>NUCLEOTIDE SEQUENCE [LARGE SCALE GENOMIC DNA]</scope>
    <source>
        <strain evidence="8">MRhiFer1</strain>
        <tissue evidence="8">Lung</tissue>
    </source>
</reference>
<dbReference type="InterPro" id="IPR020846">
    <property type="entry name" value="MFS_dom"/>
</dbReference>
<evidence type="ECO:0000256" key="2">
    <source>
        <dbReference type="ARBA" id="ARBA00022597"/>
    </source>
</evidence>
<dbReference type="Pfam" id="PF00083">
    <property type="entry name" value="Sugar_tr"/>
    <property type="match status" value="1"/>
</dbReference>
<dbReference type="GO" id="GO:0055056">
    <property type="term" value="F:D-glucose transmembrane transporter activity"/>
    <property type="evidence" value="ECO:0007669"/>
    <property type="project" value="TreeGrafter"/>
</dbReference>
<comment type="caution">
    <text evidence="8">The sequence shown here is derived from an EMBL/GenBank/DDBJ whole genome shotgun (WGS) entry which is preliminary data.</text>
</comment>
<feature type="transmembrane region" description="Helical" evidence="6">
    <location>
        <begin position="105"/>
        <end position="122"/>
    </location>
</feature>
<dbReference type="InterPro" id="IPR005828">
    <property type="entry name" value="MFS_sugar_transport-like"/>
</dbReference>
<evidence type="ECO:0000256" key="3">
    <source>
        <dbReference type="ARBA" id="ARBA00022692"/>
    </source>
</evidence>
<keyword evidence="2" id="KW-0762">Sugar transport</keyword>
<dbReference type="PROSITE" id="PS50850">
    <property type="entry name" value="MFS"/>
    <property type="match status" value="1"/>
</dbReference>
<dbReference type="PANTHER" id="PTHR23503:SF22">
    <property type="entry name" value="SOLUTE CARRIER FAMILY 2, FACILITATED GLUCOSE TRANSPORTER MEMBER 11"/>
    <property type="match status" value="1"/>
</dbReference>